<feature type="compositionally biased region" description="Acidic residues" evidence="1">
    <location>
        <begin position="118"/>
        <end position="131"/>
    </location>
</feature>
<feature type="compositionally biased region" description="Polar residues" evidence="1">
    <location>
        <begin position="193"/>
        <end position="221"/>
    </location>
</feature>
<protein>
    <submittedName>
        <fullName evidence="2">Uncharacterized protein</fullName>
    </submittedName>
</protein>
<dbReference type="EnsemblMetazoa" id="AMAM019891-RA">
    <property type="protein sequence ID" value="AMAM019891-PA"/>
    <property type="gene ID" value="AMAM019891"/>
</dbReference>
<feature type="region of interest" description="Disordered" evidence="1">
    <location>
        <begin position="117"/>
        <end position="161"/>
    </location>
</feature>
<name>A0A182T597_9DIPT</name>
<reference evidence="2" key="2">
    <citation type="submission" date="2020-05" db="UniProtKB">
        <authorList>
            <consortium name="EnsemblMetazoa"/>
        </authorList>
    </citation>
    <scope>IDENTIFICATION</scope>
    <source>
        <strain evidence="2">maculatus3</strain>
    </source>
</reference>
<dbReference type="VEuPathDB" id="VectorBase:AMAM019891"/>
<accession>A0A182T597</accession>
<proteinExistence type="predicted"/>
<keyword evidence="3" id="KW-1185">Reference proteome</keyword>
<dbReference type="Proteomes" id="UP000075901">
    <property type="component" value="Unassembled WGS sequence"/>
</dbReference>
<organism evidence="2 3">
    <name type="scientific">Anopheles maculatus</name>
    <dbReference type="NCBI Taxonomy" id="74869"/>
    <lineage>
        <taxon>Eukaryota</taxon>
        <taxon>Metazoa</taxon>
        <taxon>Ecdysozoa</taxon>
        <taxon>Arthropoda</taxon>
        <taxon>Hexapoda</taxon>
        <taxon>Insecta</taxon>
        <taxon>Pterygota</taxon>
        <taxon>Neoptera</taxon>
        <taxon>Endopterygota</taxon>
        <taxon>Diptera</taxon>
        <taxon>Nematocera</taxon>
        <taxon>Culicoidea</taxon>
        <taxon>Culicidae</taxon>
        <taxon>Anophelinae</taxon>
        <taxon>Anopheles</taxon>
        <taxon>Anopheles maculatus group</taxon>
    </lineage>
</organism>
<feature type="compositionally biased region" description="Polar residues" evidence="1">
    <location>
        <begin position="357"/>
        <end position="368"/>
    </location>
</feature>
<feature type="compositionally biased region" description="Polar residues" evidence="1">
    <location>
        <begin position="380"/>
        <end position="390"/>
    </location>
</feature>
<feature type="compositionally biased region" description="Basic residues" evidence="1">
    <location>
        <begin position="426"/>
        <end position="440"/>
    </location>
</feature>
<feature type="compositionally biased region" description="Polar residues" evidence="1">
    <location>
        <begin position="320"/>
        <end position="331"/>
    </location>
</feature>
<reference evidence="3" key="1">
    <citation type="submission" date="2013-09" db="EMBL/GenBank/DDBJ databases">
        <title>The Genome Sequence of Anopheles maculatus species B.</title>
        <authorList>
            <consortium name="The Broad Institute Genomics Platform"/>
            <person name="Neafsey D.E."/>
            <person name="Besansky N."/>
            <person name="Howell P."/>
            <person name="Walton C."/>
            <person name="Young S.K."/>
            <person name="Zeng Q."/>
            <person name="Gargeya S."/>
            <person name="Fitzgerald M."/>
            <person name="Haas B."/>
            <person name="Abouelleil A."/>
            <person name="Allen A.W."/>
            <person name="Alvarado L."/>
            <person name="Arachchi H.M."/>
            <person name="Berlin A.M."/>
            <person name="Chapman S.B."/>
            <person name="Gainer-Dewar J."/>
            <person name="Goldberg J."/>
            <person name="Griggs A."/>
            <person name="Gujja S."/>
            <person name="Hansen M."/>
            <person name="Howarth C."/>
            <person name="Imamovic A."/>
            <person name="Ireland A."/>
            <person name="Larimer J."/>
            <person name="McCowan C."/>
            <person name="Murphy C."/>
            <person name="Pearson M."/>
            <person name="Poon T.W."/>
            <person name="Priest M."/>
            <person name="Roberts A."/>
            <person name="Saif S."/>
            <person name="Shea T."/>
            <person name="Sisk P."/>
            <person name="Sykes S."/>
            <person name="Wortman J."/>
            <person name="Nusbaum C."/>
            <person name="Birren B."/>
        </authorList>
    </citation>
    <scope>NUCLEOTIDE SEQUENCE [LARGE SCALE GENOMIC DNA]</scope>
    <source>
        <strain evidence="3">maculatus3</strain>
    </source>
</reference>
<sequence length="440" mass="47597">MLPVYTYNPIYGFVQRVWGCARHIAKKKPVHVVLPPVITEEDDLVILHLSSIDNSSISSRSGGAIRTRSKLPPPIQYDPTTNTTTLTKKVFAGYQQFITTKNPEGKTHTHMKLVYDPSVEDEQTPAEEEADQPTGKESINLTRSAKGIDQPDTIVQPVRGDGAKTFEKARVVTETIEQVVARPEIPTHPVEKPTTQSTVSESSSANTYQPPIAKPTTQTTKPAVPSTATVQQQPTLQQQQVVPESLAGKTNALSESKQPVKALRKKRHISPQSARPQPTTNQSASTNDQAPGKTPPSPSSSSSSSSLTMPSGSARHDNQKSSANQNKTSTDTAISASVVISPSTPTVSSSKTETSHTKNSNTPKTMRTTALEEIKAASPALTQQQQSPEQNRAHVKQSPKPNNAQKQTQLEDDEGVKVASTPPVPPRRKRESRTAKLGKN</sequence>
<feature type="region of interest" description="Disordered" evidence="1">
    <location>
        <begin position="180"/>
        <end position="440"/>
    </location>
</feature>
<feature type="compositionally biased region" description="Low complexity" evidence="1">
    <location>
        <begin position="332"/>
        <end position="350"/>
    </location>
</feature>
<evidence type="ECO:0000256" key="1">
    <source>
        <dbReference type="SAM" id="MobiDB-lite"/>
    </source>
</evidence>
<evidence type="ECO:0000313" key="2">
    <source>
        <dbReference type="EnsemblMetazoa" id="AMAM019891-PA"/>
    </source>
</evidence>
<feature type="compositionally biased region" description="Polar residues" evidence="1">
    <location>
        <begin position="270"/>
        <end position="289"/>
    </location>
</feature>
<dbReference type="AlphaFoldDB" id="A0A182T597"/>
<feature type="compositionally biased region" description="Polar residues" evidence="1">
    <location>
        <begin position="399"/>
        <end position="408"/>
    </location>
</feature>
<feature type="compositionally biased region" description="Low complexity" evidence="1">
    <location>
        <begin position="229"/>
        <end position="243"/>
    </location>
</feature>
<evidence type="ECO:0000313" key="3">
    <source>
        <dbReference type="Proteomes" id="UP000075901"/>
    </source>
</evidence>